<proteinExistence type="predicted"/>
<dbReference type="Proteomes" id="UP001150924">
    <property type="component" value="Unassembled WGS sequence"/>
</dbReference>
<dbReference type="AlphaFoldDB" id="A0A9X3EX29"/>
<protein>
    <submittedName>
        <fullName evidence="1">Uncharacterized protein</fullName>
    </submittedName>
</protein>
<dbReference type="RefSeq" id="WP_267775078.1">
    <property type="nucleotide sequence ID" value="NZ_JAPNKE010000002.1"/>
</dbReference>
<comment type="caution">
    <text evidence="1">The sequence shown here is derived from an EMBL/GenBank/DDBJ whole genome shotgun (WGS) entry which is preliminary data.</text>
</comment>
<accession>A0A9X3EX29</accession>
<keyword evidence="2" id="KW-1185">Reference proteome</keyword>
<reference evidence="1" key="1">
    <citation type="submission" date="2022-11" db="EMBL/GenBank/DDBJ databases">
        <title>Minimal conservation of predation-associated metabolite biosynthetic gene clusters underscores biosynthetic potential of Myxococcota including descriptions for ten novel species: Archangium lansinium sp. nov., Myxococcus landrumus sp. nov., Nannocystis bai.</title>
        <authorList>
            <person name="Ahearne A."/>
            <person name="Stevens C."/>
            <person name="Phillips K."/>
        </authorList>
    </citation>
    <scope>NUCLEOTIDE SEQUENCE</scope>
    <source>
        <strain evidence="1">Na p29</strain>
    </source>
</reference>
<name>A0A9X3EX29_9BACT</name>
<dbReference type="EMBL" id="JAPNKE010000002">
    <property type="protein sequence ID" value="MCY1011767.1"/>
    <property type="molecule type" value="Genomic_DNA"/>
</dbReference>
<evidence type="ECO:0000313" key="2">
    <source>
        <dbReference type="Proteomes" id="UP001150924"/>
    </source>
</evidence>
<sequence length="111" mass="12061">MVGETLCDAILPFLSEAGLSEGWRAIVSSVESALGPRIVRLDASLEGPEDGQRELVLQYWTDSHSYSELSRLHDEVWDAVERAVAAGAPDPVRHVVFMVYGPAVPLEEIGA</sequence>
<evidence type="ECO:0000313" key="1">
    <source>
        <dbReference type="EMBL" id="MCY1011767.1"/>
    </source>
</evidence>
<gene>
    <name evidence="1" type="ORF">OV079_40690</name>
</gene>
<organism evidence="1 2">
    <name type="scientific">Nannocystis pusilla</name>
    <dbReference type="NCBI Taxonomy" id="889268"/>
    <lineage>
        <taxon>Bacteria</taxon>
        <taxon>Pseudomonadati</taxon>
        <taxon>Myxococcota</taxon>
        <taxon>Polyangia</taxon>
        <taxon>Nannocystales</taxon>
        <taxon>Nannocystaceae</taxon>
        <taxon>Nannocystis</taxon>
    </lineage>
</organism>